<dbReference type="GO" id="GO:0005524">
    <property type="term" value="F:ATP binding"/>
    <property type="evidence" value="ECO:0007669"/>
    <property type="project" value="UniProtKB-KW"/>
</dbReference>
<dbReference type="InterPro" id="IPR032875">
    <property type="entry name" value="Succ_CoA_lig_flav_dom"/>
</dbReference>
<dbReference type="PANTHER" id="PTHR43334:SF1">
    <property type="entry name" value="3-HYDROXYPROPIONATE--COA LIGASE [ADP-FORMING]"/>
    <property type="match status" value="1"/>
</dbReference>
<dbReference type="Pfam" id="PF13380">
    <property type="entry name" value="CoA_binding_2"/>
    <property type="match status" value="1"/>
</dbReference>
<dbReference type="EMBL" id="CP003360">
    <property type="protein sequence ID" value="AFM24258.1"/>
    <property type="molecule type" value="Genomic_DNA"/>
</dbReference>
<dbReference type="PANTHER" id="PTHR43334">
    <property type="entry name" value="ACETATE--COA LIGASE [ADP-FORMING]"/>
    <property type="match status" value="1"/>
</dbReference>
<dbReference type="Proteomes" id="UP000006055">
    <property type="component" value="Chromosome"/>
</dbReference>
<dbReference type="GO" id="GO:0043758">
    <property type="term" value="F:acetate-CoA ligase (ADP-forming) activity"/>
    <property type="evidence" value="ECO:0007669"/>
    <property type="project" value="InterPro"/>
</dbReference>
<dbReference type="SUPFAM" id="SSF52210">
    <property type="entry name" value="Succinyl-CoA synthetase domains"/>
    <property type="match status" value="2"/>
</dbReference>
<evidence type="ECO:0000256" key="1">
    <source>
        <dbReference type="ARBA" id="ARBA00022598"/>
    </source>
</evidence>
<gene>
    <name evidence="5" type="ordered locus">Desti_1546</name>
</gene>
<dbReference type="HOGENOM" id="CLU_007415_2_3_7"/>
<dbReference type="SUPFAM" id="SSF51735">
    <property type="entry name" value="NAD(P)-binding Rossmann-fold domains"/>
    <property type="match status" value="1"/>
</dbReference>
<accession>I4C3W7</accession>
<dbReference type="Gene3D" id="3.40.50.261">
    <property type="entry name" value="Succinyl-CoA synthetase domains"/>
    <property type="match status" value="2"/>
</dbReference>
<evidence type="ECO:0000256" key="3">
    <source>
        <dbReference type="ARBA" id="ARBA00022840"/>
    </source>
</evidence>
<dbReference type="RefSeq" id="WP_014809406.1">
    <property type="nucleotide sequence ID" value="NC_018025.1"/>
</dbReference>
<dbReference type="KEGG" id="dti:Desti_1546"/>
<dbReference type="InterPro" id="IPR036291">
    <property type="entry name" value="NAD(P)-bd_dom_sf"/>
</dbReference>
<feature type="domain" description="CoA-binding" evidence="4">
    <location>
        <begin position="12"/>
        <end position="107"/>
    </location>
</feature>
<evidence type="ECO:0000313" key="5">
    <source>
        <dbReference type="EMBL" id="AFM24258.1"/>
    </source>
</evidence>
<keyword evidence="3" id="KW-0067">ATP-binding</keyword>
<evidence type="ECO:0000313" key="6">
    <source>
        <dbReference type="Proteomes" id="UP000006055"/>
    </source>
</evidence>
<sequence>MNGYSDNPLYKVMHPESVAFWGASSNPLGMGSVQLSQLVAMKFPGAVFPMHPRETEIMGYKAYRHVKDLPVVPDLAVFVLPTKVVPEVLEECGQGGIKYVVIVSAGFAEMGSEGKQMQDRLVEIARKYGIVFLGPNCIGVINSHWKLNTTFFPYDAQPGFIGIASQSGSFVTQMFVHLETFGMGFSQGFSIGNEAMVDIADCLEYLGGCPDTKVIALYIESIRRGREFFRVARKVSKKKPIVAFYVGGSESGKKAAMSHTGAMAGPDSLYDGILKQAGIIRAHSIQEMFDFCFVMGSQPLPNGNRIAILTHSGGPGAAAADAAERNGLQLATLSPKTVDALRELVPHTASIGNPVDLTFNKDPNDYTKTMPSILLQDDNVDSLFMYLLIPVGRVMQALAATGANHEQATILADQFLDSQCHAVVGLSGKFGKPVAGGSFCTRNEPFIRKLQDAGFPVLTSPERAVRALAGLSRYAKARQAILAEDRKHGVDQTAE</sequence>
<dbReference type="Gene3D" id="3.40.50.720">
    <property type="entry name" value="NAD(P)-binding Rossmann-like Domain"/>
    <property type="match status" value="1"/>
</dbReference>
<evidence type="ECO:0000256" key="2">
    <source>
        <dbReference type="ARBA" id="ARBA00022741"/>
    </source>
</evidence>
<dbReference type="InterPro" id="IPR051538">
    <property type="entry name" value="Acyl-CoA_Synth/Transferase"/>
</dbReference>
<keyword evidence="6" id="KW-1185">Reference proteome</keyword>
<dbReference type="InterPro" id="IPR043938">
    <property type="entry name" value="Ligase_CoA_dom"/>
</dbReference>
<reference evidence="6" key="1">
    <citation type="submission" date="2012-06" db="EMBL/GenBank/DDBJ databases">
        <title>Complete sequence of chromosome of Desulfomonile tiedjei DSM 6799.</title>
        <authorList>
            <person name="Lucas S."/>
            <person name="Copeland A."/>
            <person name="Lapidus A."/>
            <person name="Glavina del Rio T."/>
            <person name="Dalin E."/>
            <person name="Tice H."/>
            <person name="Bruce D."/>
            <person name="Goodwin L."/>
            <person name="Pitluck S."/>
            <person name="Peters L."/>
            <person name="Ovchinnikova G."/>
            <person name="Zeytun A."/>
            <person name="Lu M."/>
            <person name="Kyrpides N."/>
            <person name="Mavromatis K."/>
            <person name="Ivanova N."/>
            <person name="Brettin T."/>
            <person name="Detter J.C."/>
            <person name="Han C."/>
            <person name="Larimer F."/>
            <person name="Land M."/>
            <person name="Hauser L."/>
            <person name="Markowitz V."/>
            <person name="Cheng J.-F."/>
            <person name="Hugenholtz P."/>
            <person name="Woyke T."/>
            <person name="Wu D."/>
            <person name="Spring S."/>
            <person name="Schroeder M."/>
            <person name="Brambilla E."/>
            <person name="Klenk H.-P."/>
            <person name="Eisen J.A."/>
        </authorList>
    </citation>
    <scope>NUCLEOTIDE SEQUENCE [LARGE SCALE GENOMIC DNA]</scope>
    <source>
        <strain evidence="6">ATCC 49306 / DSM 6799 / DCB-1</strain>
    </source>
</reference>
<name>I4C3W7_DESTA</name>
<dbReference type="InterPro" id="IPR003781">
    <property type="entry name" value="CoA-bd"/>
</dbReference>
<dbReference type="eggNOG" id="COG1042">
    <property type="taxonomic scope" value="Bacteria"/>
</dbReference>
<protein>
    <submittedName>
        <fullName evidence="5">Acyl-CoA synthetase (NDP forming)</fullName>
    </submittedName>
</protein>
<dbReference type="SMART" id="SM00881">
    <property type="entry name" value="CoA_binding"/>
    <property type="match status" value="1"/>
</dbReference>
<dbReference type="AlphaFoldDB" id="I4C3W7"/>
<organism evidence="5 6">
    <name type="scientific">Desulfomonile tiedjei (strain ATCC 49306 / DSM 6799 / DCB-1)</name>
    <dbReference type="NCBI Taxonomy" id="706587"/>
    <lineage>
        <taxon>Bacteria</taxon>
        <taxon>Pseudomonadati</taxon>
        <taxon>Thermodesulfobacteriota</taxon>
        <taxon>Desulfomonilia</taxon>
        <taxon>Desulfomonilales</taxon>
        <taxon>Desulfomonilaceae</taxon>
        <taxon>Desulfomonile</taxon>
    </lineage>
</organism>
<dbReference type="STRING" id="706587.Desti_1546"/>
<dbReference type="InterPro" id="IPR016102">
    <property type="entry name" value="Succinyl-CoA_synth-like"/>
</dbReference>
<proteinExistence type="predicted"/>
<keyword evidence="2" id="KW-0547">Nucleotide-binding</keyword>
<dbReference type="Pfam" id="PF19045">
    <property type="entry name" value="Ligase_CoA_2"/>
    <property type="match status" value="1"/>
</dbReference>
<dbReference type="PATRIC" id="fig|706587.4.peg.1772"/>
<dbReference type="Pfam" id="PF13607">
    <property type="entry name" value="Succ_CoA_lig"/>
    <property type="match status" value="1"/>
</dbReference>
<keyword evidence="1" id="KW-0436">Ligase</keyword>
<evidence type="ECO:0000259" key="4">
    <source>
        <dbReference type="SMART" id="SM00881"/>
    </source>
</evidence>